<evidence type="ECO:0000313" key="10">
    <source>
        <dbReference type="EMBL" id="MDQ0274013.1"/>
    </source>
</evidence>
<dbReference type="Proteomes" id="UP001236559">
    <property type="component" value="Unassembled WGS sequence"/>
</dbReference>
<evidence type="ECO:0000256" key="3">
    <source>
        <dbReference type="ARBA" id="ARBA00012438"/>
    </source>
</evidence>
<dbReference type="PANTHER" id="PTHR45453:SF1">
    <property type="entry name" value="PHOSPHATE REGULON SENSOR PROTEIN PHOR"/>
    <property type="match status" value="1"/>
</dbReference>
<evidence type="ECO:0000256" key="2">
    <source>
        <dbReference type="ARBA" id="ARBA00004370"/>
    </source>
</evidence>
<dbReference type="PROSITE" id="PS50109">
    <property type="entry name" value="HIS_KIN"/>
    <property type="match status" value="1"/>
</dbReference>
<accession>A0ABU0AS47</accession>
<keyword evidence="5" id="KW-0808">Transferase</keyword>
<comment type="catalytic activity">
    <reaction evidence="1">
        <text>ATP + protein L-histidine = ADP + protein N-phospho-L-histidine.</text>
        <dbReference type="EC" id="2.7.13.3"/>
    </reaction>
</comment>
<evidence type="ECO:0000313" key="11">
    <source>
        <dbReference type="Proteomes" id="UP001236559"/>
    </source>
</evidence>
<dbReference type="InterPro" id="IPR036890">
    <property type="entry name" value="HATPase_C_sf"/>
</dbReference>
<evidence type="ECO:0000256" key="6">
    <source>
        <dbReference type="ARBA" id="ARBA00022777"/>
    </source>
</evidence>
<dbReference type="SUPFAM" id="SSF47384">
    <property type="entry name" value="Homodimeric domain of signal transducing histidine kinase"/>
    <property type="match status" value="1"/>
</dbReference>
<keyword evidence="8" id="KW-0175">Coiled coil</keyword>
<evidence type="ECO:0000256" key="7">
    <source>
        <dbReference type="ARBA" id="ARBA00023012"/>
    </source>
</evidence>
<dbReference type="SMART" id="SM00388">
    <property type="entry name" value="HisKA"/>
    <property type="match status" value="1"/>
</dbReference>
<reference evidence="10 11" key="1">
    <citation type="submission" date="2023-07" db="EMBL/GenBank/DDBJ databases">
        <title>Genomic Encyclopedia of Type Strains, Phase IV (KMG-IV): sequencing the most valuable type-strain genomes for metagenomic binning, comparative biology and taxonomic classification.</title>
        <authorList>
            <person name="Goeker M."/>
        </authorList>
    </citation>
    <scope>NUCLEOTIDE SEQUENCE [LARGE SCALE GENOMIC DNA]</scope>
    <source>
        <strain evidence="10 11">DSM 22616</strain>
    </source>
</reference>
<protein>
    <recommendedName>
        <fullName evidence="3">histidine kinase</fullName>
        <ecNumber evidence="3">2.7.13.3</ecNumber>
    </recommendedName>
</protein>
<name>A0ABU0AS47_9FIRM</name>
<comment type="caution">
    <text evidence="10">The sequence shown here is derived from an EMBL/GenBank/DDBJ whole genome shotgun (WGS) entry which is preliminary data.</text>
</comment>
<keyword evidence="6 10" id="KW-0418">Kinase</keyword>
<dbReference type="Pfam" id="PF00512">
    <property type="entry name" value="HisKA"/>
    <property type="match status" value="1"/>
</dbReference>
<dbReference type="PANTHER" id="PTHR45453">
    <property type="entry name" value="PHOSPHATE REGULON SENSOR PROTEIN PHOR"/>
    <property type="match status" value="1"/>
</dbReference>
<keyword evidence="11" id="KW-1185">Reference proteome</keyword>
<feature type="domain" description="Histidine kinase" evidence="9">
    <location>
        <begin position="84"/>
        <end position="271"/>
    </location>
</feature>
<proteinExistence type="predicted"/>
<gene>
    <name evidence="10" type="ORF">J2S72_000009</name>
</gene>
<dbReference type="InterPro" id="IPR003661">
    <property type="entry name" value="HisK_dim/P_dom"/>
</dbReference>
<dbReference type="CDD" id="cd00082">
    <property type="entry name" value="HisKA"/>
    <property type="match status" value="1"/>
</dbReference>
<dbReference type="SUPFAM" id="SSF55874">
    <property type="entry name" value="ATPase domain of HSP90 chaperone/DNA topoisomerase II/histidine kinase"/>
    <property type="match status" value="1"/>
</dbReference>
<dbReference type="Gene3D" id="3.30.565.10">
    <property type="entry name" value="Histidine kinase-like ATPase, C-terminal domain"/>
    <property type="match status" value="1"/>
</dbReference>
<dbReference type="RefSeq" id="WP_307494800.1">
    <property type="nucleotide sequence ID" value="NZ_JAUSTN010000001.1"/>
</dbReference>
<evidence type="ECO:0000256" key="5">
    <source>
        <dbReference type="ARBA" id="ARBA00022679"/>
    </source>
</evidence>
<evidence type="ECO:0000256" key="1">
    <source>
        <dbReference type="ARBA" id="ARBA00000085"/>
    </source>
</evidence>
<dbReference type="Gene3D" id="1.10.287.130">
    <property type="match status" value="1"/>
</dbReference>
<evidence type="ECO:0000256" key="8">
    <source>
        <dbReference type="SAM" id="Coils"/>
    </source>
</evidence>
<dbReference type="EC" id="2.7.13.3" evidence="3"/>
<dbReference type="InterPro" id="IPR036097">
    <property type="entry name" value="HisK_dim/P_sf"/>
</dbReference>
<dbReference type="InterPro" id="IPR050351">
    <property type="entry name" value="BphY/WalK/GraS-like"/>
</dbReference>
<evidence type="ECO:0000256" key="4">
    <source>
        <dbReference type="ARBA" id="ARBA00022553"/>
    </source>
</evidence>
<dbReference type="EMBL" id="JAUSTN010000001">
    <property type="protein sequence ID" value="MDQ0274013.1"/>
    <property type="molecule type" value="Genomic_DNA"/>
</dbReference>
<keyword evidence="4" id="KW-0597">Phosphoprotein</keyword>
<keyword evidence="7" id="KW-0902">Two-component regulatory system</keyword>
<comment type="subcellular location">
    <subcellularLocation>
        <location evidence="2">Membrane</location>
    </subcellularLocation>
</comment>
<sequence>MSLLFLFIIVILISYIIYQKKIIKNFKDNFFSILKNRSVSKVPLSGNDDLDSVNEELNSIILENQKLKIEIENLNKKHKEILANLSHDLRTPLTSILGYLDLIDDKENSYLKTVKEKSQFLSKLIERFYEYSLASINENLDFELIDLYELLAQALLFYYDDFNKKNIEVEFCIEENVKILSDLKSLKSVVFNALDNMLKYSKSHSKIEYNKEKKSLYFINDTDLKDGDYDYLFGRSVVIEKSRNSTGLGLAIIKEYLTKIKARGKIYVKDKNFILEIDL</sequence>
<feature type="coiled-coil region" evidence="8">
    <location>
        <begin position="50"/>
        <end position="84"/>
    </location>
</feature>
<dbReference type="GO" id="GO:0016301">
    <property type="term" value="F:kinase activity"/>
    <property type="evidence" value="ECO:0007669"/>
    <property type="project" value="UniProtKB-KW"/>
</dbReference>
<dbReference type="InterPro" id="IPR005467">
    <property type="entry name" value="His_kinase_dom"/>
</dbReference>
<organism evidence="10 11">
    <name type="scientific">Peptoniphilus koenoeneniae</name>
    <dbReference type="NCBI Taxonomy" id="507751"/>
    <lineage>
        <taxon>Bacteria</taxon>
        <taxon>Bacillati</taxon>
        <taxon>Bacillota</taxon>
        <taxon>Tissierellia</taxon>
        <taxon>Tissierellales</taxon>
        <taxon>Peptoniphilaceae</taxon>
        <taxon>Peptoniphilus</taxon>
    </lineage>
</organism>
<evidence type="ECO:0000259" key="9">
    <source>
        <dbReference type="PROSITE" id="PS50109"/>
    </source>
</evidence>